<evidence type="ECO:0000313" key="1">
    <source>
        <dbReference type="EMBL" id="MBC5679292.1"/>
    </source>
</evidence>
<name>A0ABR7FVR0_9FIRM</name>
<comment type="caution">
    <text evidence="1">The sequence shown here is derived from an EMBL/GenBank/DDBJ whole genome shotgun (WGS) entry which is preliminary data.</text>
</comment>
<dbReference type="Proteomes" id="UP000635828">
    <property type="component" value="Unassembled WGS sequence"/>
</dbReference>
<keyword evidence="2" id="KW-1185">Reference proteome</keyword>
<protein>
    <submittedName>
        <fullName evidence="1">Uncharacterized protein</fullName>
    </submittedName>
</protein>
<evidence type="ECO:0000313" key="2">
    <source>
        <dbReference type="Proteomes" id="UP000635828"/>
    </source>
</evidence>
<sequence length="120" mass="13304">MIVLPVLLENTSLEESYSLWQIGFNAEDPEEGEILYCLSQAAEAKNIPSVSESPGFYITWDFYFKSSGNVPIEVGINSSGLVSIEKYQIHTEAIKKMQDSLTDCLAVTQNLSDVGNLYTD</sequence>
<proteinExistence type="predicted"/>
<organism evidence="1 2">
    <name type="scientific">Anaerostipes hominis</name>
    <name type="common">ex Liu et al. 2021</name>
    <dbReference type="NCBI Taxonomy" id="2763018"/>
    <lineage>
        <taxon>Bacteria</taxon>
        <taxon>Bacillati</taxon>
        <taxon>Bacillota</taxon>
        <taxon>Clostridia</taxon>
        <taxon>Lachnospirales</taxon>
        <taxon>Lachnospiraceae</taxon>
        <taxon>Anaerostipes</taxon>
    </lineage>
</organism>
<gene>
    <name evidence="1" type="ORF">H8S22_17675</name>
</gene>
<dbReference type="EMBL" id="JACOOS010000043">
    <property type="protein sequence ID" value="MBC5679292.1"/>
    <property type="molecule type" value="Genomic_DNA"/>
</dbReference>
<reference evidence="1 2" key="1">
    <citation type="submission" date="2020-08" db="EMBL/GenBank/DDBJ databases">
        <title>Genome public.</title>
        <authorList>
            <person name="Liu C."/>
            <person name="Sun Q."/>
        </authorList>
    </citation>
    <scope>NUCLEOTIDE SEQUENCE [LARGE SCALE GENOMIC DNA]</scope>
    <source>
        <strain evidence="1 2">NSJ-7</strain>
    </source>
</reference>
<dbReference type="RefSeq" id="WP_051405200.1">
    <property type="nucleotide sequence ID" value="NZ_JACOOS010000043.1"/>
</dbReference>
<accession>A0ABR7FVR0</accession>